<name>A0AAD3DBG3_9STRA</name>
<dbReference type="Proteomes" id="UP001054902">
    <property type="component" value="Unassembled WGS sequence"/>
</dbReference>
<feature type="coiled-coil region" evidence="1">
    <location>
        <begin position="79"/>
        <end position="116"/>
    </location>
</feature>
<protein>
    <submittedName>
        <fullName evidence="2">Uncharacterized protein</fullName>
    </submittedName>
</protein>
<proteinExistence type="predicted"/>
<evidence type="ECO:0000256" key="1">
    <source>
        <dbReference type="SAM" id="Coils"/>
    </source>
</evidence>
<gene>
    <name evidence="2" type="ORF">CTEN210_17762</name>
</gene>
<sequence>MSSSNSTKVINPNSVQSQFQSLADQKTQLEAQIRQANADRLTETQKCNRIRSSMQHLSERIRVASSNSGVQEKKRTMLQQQAQQLNTNLQNDYQQLTLSSRELDALKQKEMELKKQYVHEMDLVNKDMMDALEKFQDSTLVSKIDADTALVIRQHVQLKLEQLTNESLTIALNQDEKTKFIEVCKSISSLVDSLQETSIKCKAQQMQNQEYASRAQYLRRLVQNQNNEALAEEELDSLEQVWQEVDLDQDVYMDMDHEPTNVSLFYGNSGSVVHHAGGRSLPHAWRNSPKFYFIKQFVERIPGSKKYGQNSTGEIKETDSDGSDVEAIGDGEEDSYAISESATLELTNGFSVAGENIVEMPKGFPKIPKKNWKDFLHVLLPKRKIDQL</sequence>
<feature type="coiled-coil region" evidence="1">
    <location>
        <begin position="19"/>
        <end position="46"/>
    </location>
</feature>
<keyword evidence="3" id="KW-1185">Reference proteome</keyword>
<organism evidence="2 3">
    <name type="scientific">Chaetoceros tenuissimus</name>
    <dbReference type="NCBI Taxonomy" id="426638"/>
    <lineage>
        <taxon>Eukaryota</taxon>
        <taxon>Sar</taxon>
        <taxon>Stramenopiles</taxon>
        <taxon>Ochrophyta</taxon>
        <taxon>Bacillariophyta</taxon>
        <taxon>Coscinodiscophyceae</taxon>
        <taxon>Chaetocerotophycidae</taxon>
        <taxon>Chaetocerotales</taxon>
        <taxon>Chaetocerotaceae</taxon>
        <taxon>Chaetoceros</taxon>
    </lineage>
</organism>
<keyword evidence="1" id="KW-0175">Coiled coil</keyword>
<dbReference type="AlphaFoldDB" id="A0AAD3DBG3"/>
<accession>A0AAD3DBG3</accession>
<evidence type="ECO:0000313" key="2">
    <source>
        <dbReference type="EMBL" id="GFH61286.1"/>
    </source>
</evidence>
<dbReference type="EMBL" id="BLLK01000074">
    <property type="protein sequence ID" value="GFH61286.1"/>
    <property type="molecule type" value="Genomic_DNA"/>
</dbReference>
<reference evidence="2 3" key="1">
    <citation type="journal article" date="2021" name="Sci. Rep.">
        <title>The genome of the diatom Chaetoceros tenuissimus carries an ancient integrated fragment of an extant virus.</title>
        <authorList>
            <person name="Hongo Y."/>
            <person name="Kimura K."/>
            <person name="Takaki Y."/>
            <person name="Yoshida Y."/>
            <person name="Baba S."/>
            <person name="Kobayashi G."/>
            <person name="Nagasaki K."/>
            <person name="Hano T."/>
            <person name="Tomaru Y."/>
        </authorList>
    </citation>
    <scope>NUCLEOTIDE SEQUENCE [LARGE SCALE GENOMIC DNA]</scope>
    <source>
        <strain evidence="2 3">NIES-3715</strain>
    </source>
</reference>
<comment type="caution">
    <text evidence="2">The sequence shown here is derived from an EMBL/GenBank/DDBJ whole genome shotgun (WGS) entry which is preliminary data.</text>
</comment>
<evidence type="ECO:0000313" key="3">
    <source>
        <dbReference type="Proteomes" id="UP001054902"/>
    </source>
</evidence>